<reference evidence="6 7" key="1">
    <citation type="submission" date="2022-06" db="EMBL/GenBank/DDBJ databases">
        <title>Sequencing the genomes of 1000 actinobacteria strains.</title>
        <authorList>
            <person name="Klenk H.-P."/>
        </authorList>
    </citation>
    <scope>NUCLEOTIDE SEQUENCE [LARGE SCALE GENOMIC DNA]</scope>
    <source>
        <strain evidence="6 7">DSM 44170</strain>
    </source>
</reference>
<dbReference type="Pfam" id="PF13564">
    <property type="entry name" value="DoxX_2"/>
    <property type="match status" value="1"/>
</dbReference>
<comment type="caution">
    <text evidence="6">The sequence shown here is derived from an EMBL/GenBank/DDBJ whole genome shotgun (WGS) entry which is preliminary data.</text>
</comment>
<evidence type="ECO:0000256" key="3">
    <source>
        <dbReference type="ARBA" id="ARBA00022989"/>
    </source>
</evidence>
<dbReference type="EMBL" id="JAMZEC010000001">
    <property type="protein sequence ID" value="MCP2351866.1"/>
    <property type="molecule type" value="Genomic_DNA"/>
</dbReference>
<protein>
    <recommendedName>
        <fullName evidence="8">DoxX family protein</fullName>
    </recommendedName>
</protein>
<dbReference type="InterPro" id="IPR032808">
    <property type="entry name" value="DoxX"/>
</dbReference>
<evidence type="ECO:0000256" key="5">
    <source>
        <dbReference type="SAM" id="Phobius"/>
    </source>
</evidence>
<evidence type="ECO:0000256" key="1">
    <source>
        <dbReference type="ARBA" id="ARBA00004141"/>
    </source>
</evidence>
<evidence type="ECO:0000256" key="2">
    <source>
        <dbReference type="ARBA" id="ARBA00022692"/>
    </source>
</evidence>
<sequence length="72" mass="7445">MRPLGVLLAAGALGLLAGIAVPLLGTLTASGLVLYFLGAFAAHLRARDHHFAPWTLFFCAAVAALAVNLTCR</sequence>
<keyword evidence="7" id="KW-1185">Reference proteome</keyword>
<accession>A0ABT1KD18</accession>
<keyword evidence="4 5" id="KW-0472">Membrane</keyword>
<evidence type="ECO:0000256" key="4">
    <source>
        <dbReference type="ARBA" id="ARBA00023136"/>
    </source>
</evidence>
<evidence type="ECO:0000313" key="7">
    <source>
        <dbReference type="Proteomes" id="UP001320766"/>
    </source>
</evidence>
<dbReference type="Proteomes" id="UP001320766">
    <property type="component" value="Unassembled WGS sequence"/>
</dbReference>
<evidence type="ECO:0000313" key="6">
    <source>
        <dbReference type="EMBL" id="MCP2351866.1"/>
    </source>
</evidence>
<gene>
    <name evidence="6" type="ORF">HD595_007988</name>
</gene>
<proteinExistence type="predicted"/>
<keyword evidence="2 5" id="KW-0812">Transmembrane</keyword>
<evidence type="ECO:0008006" key="8">
    <source>
        <dbReference type="Google" id="ProtNLM"/>
    </source>
</evidence>
<name>A0ABT1KD18_9ACTN</name>
<keyword evidence="3 5" id="KW-1133">Transmembrane helix</keyword>
<feature type="transmembrane region" description="Helical" evidence="5">
    <location>
        <begin position="51"/>
        <end position="71"/>
    </location>
</feature>
<organism evidence="6 7">
    <name type="scientific">Nonomuraea roseoviolacea subsp. carminata</name>
    <dbReference type="NCBI Taxonomy" id="160689"/>
    <lineage>
        <taxon>Bacteria</taxon>
        <taxon>Bacillati</taxon>
        <taxon>Actinomycetota</taxon>
        <taxon>Actinomycetes</taxon>
        <taxon>Streptosporangiales</taxon>
        <taxon>Streptosporangiaceae</taxon>
        <taxon>Nonomuraea</taxon>
    </lineage>
</organism>
<comment type="subcellular location">
    <subcellularLocation>
        <location evidence="1">Membrane</location>
        <topology evidence="1">Multi-pass membrane protein</topology>
    </subcellularLocation>
</comment>